<sequence length="106" mass="11300">MSKLKYLNVFVAASGATAMAIGIIIGIKGVIAGEGAKSWISGLSLMLGGVGLQTIALNRLLKTQIEEQIDTTLDERLKAIPKACKGCRNFCHWKDNFSASGTITFL</sequence>
<keyword evidence="1" id="KW-0812">Transmembrane</keyword>
<keyword evidence="1" id="KW-1133">Transmembrane helix</keyword>
<keyword evidence="3" id="KW-1185">Reference proteome</keyword>
<feature type="transmembrane region" description="Helical" evidence="1">
    <location>
        <begin position="39"/>
        <end position="57"/>
    </location>
</feature>
<name>A0A5P8WEK4_9NOSO</name>
<dbReference type="EMBL" id="CP045227">
    <property type="protein sequence ID" value="QFS50962.1"/>
    <property type="molecule type" value="Genomic_DNA"/>
</dbReference>
<accession>A0A5P8WEK4</accession>
<feature type="transmembrane region" description="Helical" evidence="1">
    <location>
        <begin position="7"/>
        <end position="27"/>
    </location>
</feature>
<evidence type="ECO:0000313" key="3">
    <source>
        <dbReference type="Proteomes" id="UP000326678"/>
    </source>
</evidence>
<evidence type="ECO:0000313" key="2">
    <source>
        <dbReference type="EMBL" id="QFS50962.1"/>
    </source>
</evidence>
<keyword evidence="1" id="KW-0472">Membrane</keyword>
<dbReference type="RefSeq" id="WP_152591696.1">
    <property type="nucleotide sequence ID" value="NZ_CP045227.1"/>
</dbReference>
<dbReference type="Proteomes" id="UP000326678">
    <property type="component" value="Chromosome Gxm2"/>
</dbReference>
<gene>
    <name evidence="2" type="ORF">GXM_08456</name>
</gene>
<reference evidence="2 3" key="1">
    <citation type="submission" date="2019-10" db="EMBL/GenBank/DDBJ databases">
        <title>Genomic and transcriptomic insights into the perfect genentic adaptation of a filamentous nitrogen-fixing cyanobacterium to rice fields.</title>
        <authorList>
            <person name="Chen Z."/>
        </authorList>
    </citation>
    <scope>NUCLEOTIDE SEQUENCE [LARGE SCALE GENOMIC DNA]</scope>
    <source>
        <strain evidence="2">CCNUC1</strain>
    </source>
</reference>
<protein>
    <submittedName>
        <fullName evidence="2">Uncharacterized protein</fullName>
    </submittedName>
</protein>
<evidence type="ECO:0000256" key="1">
    <source>
        <dbReference type="SAM" id="Phobius"/>
    </source>
</evidence>
<dbReference type="KEGG" id="nsh:GXM_08456"/>
<dbReference type="AlphaFoldDB" id="A0A5P8WEK4"/>
<organism evidence="2 3">
    <name type="scientific">Nostoc sphaeroides CCNUC1</name>
    <dbReference type="NCBI Taxonomy" id="2653204"/>
    <lineage>
        <taxon>Bacteria</taxon>
        <taxon>Bacillati</taxon>
        <taxon>Cyanobacteriota</taxon>
        <taxon>Cyanophyceae</taxon>
        <taxon>Nostocales</taxon>
        <taxon>Nostocaceae</taxon>
        <taxon>Nostoc</taxon>
    </lineage>
</organism>
<proteinExistence type="predicted"/>